<keyword evidence="10 15" id="KW-0378">Hydrolase</keyword>
<dbReference type="Gene3D" id="2.60.120.260">
    <property type="entry name" value="Galactose-binding domain-like"/>
    <property type="match status" value="2"/>
</dbReference>
<evidence type="ECO:0000256" key="11">
    <source>
        <dbReference type="ARBA" id="ARBA00023088"/>
    </source>
</evidence>
<comment type="catalytic activity">
    <reaction evidence="1 15">
        <text>Endohydrolysis of (1-&gt;4)-beta-D-xylosidic linkages in xylans.</text>
        <dbReference type="EC" id="3.2.1.8"/>
    </reaction>
</comment>
<dbReference type="KEGG" id="axl:AXY_17320"/>
<gene>
    <name evidence="20" type="ordered locus">AXY_17320</name>
</gene>
<dbReference type="Pfam" id="PF00331">
    <property type="entry name" value="Glyco_hydro_10"/>
    <property type="match status" value="1"/>
</dbReference>
<comment type="similarity">
    <text evidence="4 15">Belongs to the glycosyl hydrolase 10 (cellulase F) family.</text>
</comment>
<dbReference type="InterPro" id="IPR044846">
    <property type="entry name" value="GH10"/>
</dbReference>
<dbReference type="InterPro" id="IPR003305">
    <property type="entry name" value="CenC_carb-bd"/>
</dbReference>
<keyword evidence="9" id="KW-0677">Repeat</keyword>
<dbReference type="PRINTS" id="PR00134">
    <property type="entry name" value="GLHYDRLASE10"/>
</dbReference>
<keyword evidence="7 20" id="KW-0858">Xylan degradation</keyword>
<evidence type="ECO:0000256" key="5">
    <source>
        <dbReference type="ARBA" id="ARBA00022512"/>
    </source>
</evidence>
<dbReference type="Gene3D" id="2.60.40.1190">
    <property type="match status" value="1"/>
</dbReference>
<keyword evidence="6" id="KW-0964">Secreted</keyword>
<feature type="transmembrane region" description="Helical" evidence="17">
    <location>
        <begin position="1371"/>
        <end position="1393"/>
    </location>
</feature>
<accession>K0IZE4</accession>
<keyword evidence="12 15" id="KW-0119">Carbohydrate metabolism</keyword>
<evidence type="ECO:0000256" key="17">
    <source>
        <dbReference type="SAM" id="Phobius"/>
    </source>
</evidence>
<comment type="subcellular location">
    <subcellularLocation>
        <location evidence="2">Secreted</location>
        <location evidence="2">Cell wall</location>
        <topology evidence="2">Peptidoglycan-anchor</topology>
    </subcellularLocation>
</comment>
<dbReference type="eggNOG" id="COG2433">
    <property type="taxonomic scope" value="Bacteria"/>
</dbReference>
<keyword evidence="17" id="KW-0812">Transmembrane</keyword>
<dbReference type="GO" id="GO:0030246">
    <property type="term" value="F:carbohydrate binding"/>
    <property type="evidence" value="ECO:0007669"/>
    <property type="project" value="InterPro"/>
</dbReference>
<evidence type="ECO:0000259" key="18">
    <source>
        <dbReference type="PROSITE" id="PS50847"/>
    </source>
</evidence>
<keyword evidence="13 15" id="KW-0326">Glycosidase</keyword>
<dbReference type="InterPro" id="IPR010502">
    <property type="entry name" value="Carb-bd_dom_fam9"/>
</dbReference>
<reference evidence="20 21" key="1">
    <citation type="submission" date="2011-01" db="EMBL/GenBank/DDBJ databases">
        <title>Whole genome sequence of Amphibacillus xylinus NBRC 15112.</title>
        <authorList>
            <person name="Nakazawa H."/>
            <person name="Katano Y."/>
            <person name="Nakamura S."/>
            <person name="Sasagawa M."/>
            <person name="Fukada J."/>
            <person name="Arai T."/>
            <person name="Sasakura N."/>
            <person name="Mochizuki D."/>
            <person name="Hosoyama A."/>
            <person name="Harada K."/>
            <person name="Horikawa H."/>
            <person name="Kato Y."/>
            <person name="Harada T."/>
            <person name="Sasaki K."/>
            <person name="Sekiguchi M."/>
            <person name="Hodoyama M."/>
            <person name="Nishiko R."/>
            <person name="Narita H."/>
            <person name="Hanamaki A."/>
            <person name="Hata C."/>
            <person name="Konno Y."/>
            <person name="Niimura Y."/>
            <person name="Yamazaki S."/>
            <person name="Fujita N."/>
        </authorList>
    </citation>
    <scope>NUCLEOTIDE SEQUENCE [LARGE SCALE GENOMIC DNA]</scope>
    <source>
        <strain evidence="21">ATCC 51415 / DSM 6626 / JCM 7361 / LMG 17667 / NBRC 15112 / Ep01</strain>
    </source>
</reference>
<keyword evidence="14 15" id="KW-0624">Polysaccharide degradation</keyword>
<feature type="compositionally biased region" description="Basic and acidic residues" evidence="16">
    <location>
        <begin position="1351"/>
        <end position="1362"/>
    </location>
</feature>
<dbReference type="HOGENOM" id="CLU_254470_0_0_9"/>
<dbReference type="Pfam" id="PF02018">
    <property type="entry name" value="CBM_4_9"/>
    <property type="match status" value="2"/>
</dbReference>
<dbReference type="PANTHER" id="PTHR31490:SF90">
    <property type="entry name" value="ENDO-1,4-BETA-XYLANASE A"/>
    <property type="match status" value="1"/>
</dbReference>
<dbReference type="SUPFAM" id="SSF51445">
    <property type="entry name" value="(Trans)glycosidases"/>
    <property type="match status" value="1"/>
</dbReference>
<dbReference type="PROSITE" id="PS50847">
    <property type="entry name" value="GRAM_POS_ANCHORING"/>
    <property type="match status" value="1"/>
</dbReference>
<dbReference type="InterPro" id="IPR008979">
    <property type="entry name" value="Galactose-bd-like_sf"/>
</dbReference>
<evidence type="ECO:0000259" key="19">
    <source>
        <dbReference type="PROSITE" id="PS51760"/>
    </source>
</evidence>
<sequence>MVRMIKKYERTIAILLIAFLAVPLNLFTSLATVMASDGEEAEYTTVYETDFSKDDHKIGTQAGGSGSVKEVTIDDKTYDAFFMEHRPDGNWNSPTLSYADAGIEFGKIYRVTAEFYTNSDEFGGGNYQLTTSDHENPDINENKKIVPNEIVEMRYEGVIEIETNNHIRFQTSGEEADSLQYYLLSVKVEVLNTDEETETPGEPEVPEEEFEPVVIYENNFENNDLDGWFGRGPAEVEITDDESGDNNAVLVTGRTVSWHGPGINLTELLESGAQYEMEVSVKRVSAEGESTFDAKVAEQPEFYNPVSTSTITDTEWTILKGTYILEGNVTNAEFYVESNNPTEDFYVDNVKITQLTPGEDPGDREEIPEDERVAIFTDFEDGTTQGWERRNGHEELSIANIGANDSSHSLLVENRQSSSDAAKIDALNKLYAGYDYKISVWVKLAEGEPSTGLHVSAAQDESTYPTVADRQMVTSDEWVLLEGEYYVPNNVDEVYFYVEEEYNPDSTSGVSYYIDDFKAEVIFKDNDVQKDLTPLKEIYEDYFYIGNAAENFHFNGRTGELLRHHHNLVTAENVMKPDSFYNEIINDDDFVVDLEYTNSNQTQFLNNAKENGLLVHGHVLIWHSQSPGLLWGTDTGRKDVEGNRIYEPIASREQALANMQEHIEKVMTDAHRVAGNSIISWDVVNEALETRDWSNPEDWQSKLRSTPDVGWLHSVGDDYIYEAFKHARKVADELGRHDMVLYYNDYNDHDQGKARTMYHMIKDINEQYAEDFPEDSRKLISGVGMQAHYTTTVNVENVRESLERFIDLEIEIGVTELDVGASESTTLTERENLEQAYFYAQLFDLYKEHSDHISRVTFWGLSDGHSWRSATNPLLFDRNLQAKTAYFAVADPEKYLAENEDPGVVIARQGNAAFGTPVIDGEIDDIWNEAPALPINRFQTAHNGATGEARVLWDNENLYVLVEVNDNGLDKSASDAHEQDSVEVFIDEQNTKAASYGDGHAQYRVNFDNEQSFNGDVSEDFESRTVVNGTNYLVEMRIPFKTTTLDSGQVIGFDVQINDAVNGSRNSVAIWSDYNSGMGWSDPSVFGELTLIAGNEIIIEEDEEIVIEPEQKVIVKSGDKEVSIKTPVDLPTGTKVKVNFVDPETIEDPKSESGEDLNVAGEIVEVDLTYPEGYEDFKGEFELVLSYNRDYDWVSVFYLNEDGVWERRTGGVIDRENEVVRITVQGFSTYGVFEVTADEVIEDLEEVIRDLTDRIDNLEGNADELQNTIDELRAKLEEISTSNQTLQDLINQLLARLQELEDRVNELEGGDTTTPDQDDEDSDPSDDDSGPVLEDPDADTDEDSDEDADKDTDSDSSDKDGDALPSTATSLFNYMLIGMMILIAGAGLALYSYKRKNA</sequence>
<dbReference type="InterPro" id="IPR001000">
    <property type="entry name" value="GH10_dom"/>
</dbReference>
<feature type="domain" description="Gram-positive cocci surface proteins LPxTG" evidence="18">
    <location>
        <begin position="1364"/>
        <end position="1398"/>
    </location>
</feature>
<dbReference type="Gene3D" id="1.20.5.170">
    <property type="match status" value="1"/>
</dbReference>
<dbReference type="PATRIC" id="fig|698758.3.peg.1730"/>
<keyword evidence="11" id="KW-0572">Peptidoglycan-anchor</keyword>
<dbReference type="GO" id="GO:0045493">
    <property type="term" value="P:xylan catabolic process"/>
    <property type="evidence" value="ECO:0007669"/>
    <property type="project" value="UniProtKB-KW"/>
</dbReference>
<evidence type="ECO:0000256" key="1">
    <source>
        <dbReference type="ARBA" id="ARBA00000681"/>
    </source>
</evidence>
<organism evidence="20 21">
    <name type="scientific">Amphibacillus xylanus (strain ATCC 51415 / DSM 6626 / JCM 7361 / LMG 17667 / NBRC 15112 / Ep01)</name>
    <dbReference type="NCBI Taxonomy" id="698758"/>
    <lineage>
        <taxon>Bacteria</taxon>
        <taxon>Bacillati</taxon>
        <taxon>Bacillota</taxon>
        <taxon>Bacilli</taxon>
        <taxon>Bacillales</taxon>
        <taxon>Bacillaceae</taxon>
        <taxon>Amphibacillus</taxon>
    </lineage>
</organism>
<evidence type="ECO:0000256" key="9">
    <source>
        <dbReference type="ARBA" id="ARBA00022737"/>
    </source>
</evidence>
<dbReference type="GO" id="GO:0031176">
    <property type="term" value="F:endo-1,4-beta-xylanase activity"/>
    <property type="evidence" value="ECO:0007669"/>
    <property type="project" value="UniProtKB-EC"/>
</dbReference>
<dbReference type="CDD" id="cd00005">
    <property type="entry name" value="CBM9_like_1"/>
    <property type="match status" value="1"/>
</dbReference>
<dbReference type="InterPro" id="IPR017853">
    <property type="entry name" value="GH"/>
</dbReference>
<dbReference type="Gene3D" id="3.20.20.80">
    <property type="entry name" value="Glycosidases"/>
    <property type="match status" value="1"/>
</dbReference>
<dbReference type="Proteomes" id="UP000006294">
    <property type="component" value="Chromosome"/>
</dbReference>
<protein>
    <recommendedName>
        <fullName evidence="15">Beta-xylanase</fullName>
        <ecNumber evidence="15">3.2.1.8</ecNumber>
    </recommendedName>
</protein>
<evidence type="ECO:0000256" key="13">
    <source>
        <dbReference type="ARBA" id="ARBA00023295"/>
    </source>
</evidence>
<evidence type="ECO:0000313" key="20">
    <source>
        <dbReference type="EMBL" id="BAM47864.1"/>
    </source>
</evidence>
<keyword evidence="17" id="KW-0472">Membrane</keyword>
<evidence type="ECO:0000256" key="2">
    <source>
        <dbReference type="ARBA" id="ARBA00004168"/>
    </source>
</evidence>
<dbReference type="Pfam" id="PF06452">
    <property type="entry name" value="CBM9_1"/>
    <property type="match status" value="1"/>
</dbReference>
<dbReference type="PANTHER" id="PTHR31490">
    <property type="entry name" value="GLYCOSYL HYDROLASE"/>
    <property type="match status" value="1"/>
</dbReference>
<evidence type="ECO:0000313" key="21">
    <source>
        <dbReference type="Proteomes" id="UP000006294"/>
    </source>
</evidence>
<dbReference type="SMART" id="SM00633">
    <property type="entry name" value="Glyco_10"/>
    <property type="match status" value="1"/>
</dbReference>
<dbReference type="EC" id="3.2.1.8" evidence="15"/>
<keyword evidence="21" id="KW-1185">Reference proteome</keyword>
<name>K0IZE4_AMPXN</name>
<feature type="region of interest" description="Disordered" evidence="16">
    <location>
        <begin position="1307"/>
        <end position="1365"/>
    </location>
</feature>
<dbReference type="EMBL" id="AP012050">
    <property type="protein sequence ID" value="BAM47864.1"/>
    <property type="molecule type" value="Genomic_DNA"/>
</dbReference>
<dbReference type="STRING" id="698758.AXY_17320"/>
<evidence type="ECO:0000256" key="8">
    <source>
        <dbReference type="ARBA" id="ARBA00022729"/>
    </source>
</evidence>
<dbReference type="SUPFAM" id="SSF49344">
    <property type="entry name" value="CBD9-like"/>
    <property type="match status" value="1"/>
</dbReference>
<keyword evidence="5" id="KW-0134">Cell wall</keyword>
<evidence type="ECO:0000256" key="12">
    <source>
        <dbReference type="ARBA" id="ARBA00023277"/>
    </source>
</evidence>
<dbReference type="RefSeq" id="WP_015010455.1">
    <property type="nucleotide sequence ID" value="NC_018704.1"/>
</dbReference>
<dbReference type="PROSITE" id="PS51760">
    <property type="entry name" value="GH10_2"/>
    <property type="match status" value="1"/>
</dbReference>
<dbReference type="InterPro" id="IPR019931">
    <property type="entry name" value="LPXTG_anchor"/>
</dbReference>
<proteinExistence type="inferred from homology"/>
<dbReference type="OrthoDB" id="9809277at2"/>
<evidence type="ECO:0000256" key="10">
    <source>
        <dbReference type="ARBA" id="ARBA00022801"/>
    </source>
</evidence>
<evidence type="ECO:0000256" key="16">
    <source>
        <dbReference type="SAM" id="MobiDB-lite"/>
    </source>
</evidence>
<keyword evidence="17" id="KW-1133">Transmembrane helix</keyword>
<evidence type="ECO:0000256" key="14">
    <source>
        <dbReference type="ARBA" id="ARBA00023326"/>
    </source>
</evidence>
<evidence type="ECO:0000256" key="4">
    <source>
        <dbReference type="ARBA" id="ARBA00007495"/>
    </source>
</evidence>
<feature type="compositionally biased region" description="Acidic residues" evidence="16">
    <location>
        <begin position="1316"/>
        <end position="1350"/>
    </location>
</feature>
<evidence type="ECO:0000256" key="15">
    <source>
        <dbReference type="RuleBase" id="RU361174"/>
    </source>
</evidence>
<keyword evidence="8" id="KW-0732">Signal</keyword>
<dbReference type="SUPFAM" id="SSF49785">
    <property type="entry name" value="Galactose-binding domain-like"/>
    <property type="match status" value="2"/>
</dbReference>
<evidence type="ECO:0000256" key="6">
    <source>
        <dbReference type="ARBA" id="ARBA00022525"/>
    </source>
</evidence>
<evidence type="ECO:0000256" key="3">
    <source>
        <dbReference type="ARBA" id="ARBA00004851"/>
    </source>
</evidence>
<dbReference type="eggNOG" id="COG3693">
    <property type="taxonomic scope" value="Bacteria"/>
</dbReference>
<comment type="pathway">
    <text evidence="3">Glycan degradation; xylan degradation.</text>
</comment>
<evidence type="ECO:0000256" key="7">
    <source>
        <dbReference type="ARBA" id="ARBA00022651"/>
    </source>
</evidence>
<feature type="domain" description="GH10" evidence="19">
    <location>
        <begin position="529"/>
        <end position="892"/>
    </location>
</feature>